<dbReference type="InterPro" id="IPR023393">
    <property type="entry name" value="START-like_dom_sf"/>
</dbReference>
<sequence>MKLDYTHTYAATPDKVVALLRNAEFIDDVAKHAGAVEHEADIAADATTLRMKLPVPSHLTKFVGETVSLRQIFRFQEPGPDGVVRGKVDVEVPGMPVDVFADAELNPTGETTTAKYTGDLKVKIPLVGKKVESQLEPFIRDAFDGLERRAAHWLSR</sequence>
<dbReference type="Pfam" id="PF10698">
    <property type="entry name" value="DUF2505"/>
    <property type="match status" value="1"/>
</dbReference>
<evidence type="ECO:0000313" key="1">
    <source>
        <dbReference type="EMBL" id="HJE52229.1"/>
    </source>
</evidence>
<dbReference type="AlphaFoldDB" id="A0A921EPT1"/>
<protein>
    <submittedName>
        <fullName evidence="1">DUF2505 domain-containing protein</fullName>
    </submittedName>
</protein>
<dbReference type="InterPro" id="IPR019639">
    <property type="entry name" value="DUF2505"/>
</dbReference>
<gene>
    <name evidence="1" type="ORF">K8V15_09715</name>
</gene>
<reference evidence="1" key="1">
    <citation type="journal article" date="2021" name="PeerJ">
        <title>Extensive microbial diversity within the chicken gut microbiome revealed by metagenomics and culture.</title>
        <authorList>
            <person name="Gilroy R."/>
            <person name="Ravi A."/>
            <person name="Getino M."/>
            <person name="Pursley I."/>
            <person name="Horton D.L."/>
            <person name="Alikhan N.F."/>
            <person name="Baker D."/>
            <person name="Gharbi K."/>
            <person name="Hall N."/>
            <person name="Watson M."/>
            <person name="Adriaenssens E.M."/>
            <person name="Foster-Nyarko E."/>
            <person name="Jarju S."/>
            <person name="Secka A."/>
            <person name="Antonio M."/>
            <person name="Oren A."/>
            <person name="Chaudhuri R.R."/>
            <person name="La Ragione R."/>
            <person name="Hildebrand F."/>
            <person name="Pallen M.J."/>
        </authorList>
    </citation>
    <scope>NUCLEOTIDE SEQUENCE</scope>
    <source>
        <strain evidence="1">ChiGjej3B3-7470</strain>
    </source>
</reference>
<dbReference type="Gene3D" id="3.30.530.20">
    <property type="match status" value="1"/>
</dbReference>
<name>A0A921EPT1_9ACTN</name>
<dbReference type="EMBL" id="DYZF01000247">
    <property type="protein sequence ID" value="HJE52229.1"/>
    <property type="molecule type" value="Genomic_DNA"/>
</dbReference>
<evidence type="ECO:0000313" key="2">
    <source>
        <dbReference type="Proteomes" id="UP000712713"/>
    </source>
</evidence>
<accession>A0A921EPT1</accession>
<organism evidence="1 2">
    <name type="scientific">Tessaracoccus flavescens</name>
    <dbReference type="NCBI Taxonomy" id="399497"/>
    <lineage>
        <taxon>Bacteria</taxon>
        <taxon>Bacillati</taxon>
        <taxon>Actinomycetota</taxon>
        <taxon>Actinomycetes</taxon>
        <taxon>Propionibacteriales</taxon>
        <taxon>Propionibacteriaceae</taxon>
        <taxon>Tessaracoccus</taxon>
    </lineage>
</organism>
<dbReference type="SUPFAM" id="SSF55961">
    <property type="entry name" value="Bet v1-like"/>
    <property type="match status" value="1"/>
</dbReference>
<proteinExistence type="predicted"/>
<dbReference type="Proteomes" id="UP000712713">
    <property type="component" value="Unassembled WGS sequence"/>
</dbReference>
<comment type="caution">
    <text evidence="1">The sequence shown here is derived from an EMBL/GenBank/DDBJ whole genome shotgun (WGS) entry which is preliminary data.</text>
</comment>
<reference evidence="1" key="2">
    <citation type="submission" date="2021-09" db="EMBL/GenBank/DDBJ databases">
        <authorList>
            <person name="Gilroy R."/>
        </authorList>
    </citation>
    <scope>NUCLEOTIDE SEQUENCE</scope>
    <source>
        <strain evidence="1">ChiGjej3B3-7470</strain>
    </source>
</reference>